<reference evidence="4 5" key="1">
    <citation type="submission" date="2020-04" db="EMBL/GenBank/DDBJ databases">
        <authorList>
            <person name="Hitch T.C.A."/>
            <person name="Wylensek D."/>
            <person name="Clavel T."/>
        </authorList>
    </citation>
    <scope>NUCLEOTIDE SEQUENCE [LARGE SCALE GENOMIC DNA]</scope>
    <source>
        <strain evidence="4 5">Oil-RF-744-FAT-WT-6-1</strain>
    </source>
</reference>
<dbReference type="PANTHER" id="PTHR21043:SF0">
    <property type="entry name" value="MITOCHONDRIAL ASSEMBLY OF RIBOSOMAL LARGE SUBUNIT PROTEIN 1"/>
    <property type="match status" value="1"/>
</dbReference>
<gene>
    <name evidence="2 4" type="primary">rsfS</name>
    <name evidence="3" type="ORF">ACGTZG_00080</name>
    <name evidence="4" type="ORF">HF872_09265</name>
</gene>
<evidence type="ECO:0000313" key="6">
    <source>
        <dbReference type="Proteomes" id="UP001605989"/>
    </source>
</evidence>
<dbReference type="PANTHER" id="PTHR21043">
    <property type="entry name" value="IOJAP SUPERFAMILY ORTHOLOG"/>
    <property type="match status" value="1"/>
</dbReference>
<name>A0A848BX30_9FIRM</name>
<evidence type="ECO:0000256" key="2">
    <source>
        <dbReference type="HAMAP-Rule" id="MF_01477"/>
    </source>
</evidence>
<dbReference type="Proteomes" id="UP000591071">
    <property type="component" value="Unassembled WGS sequence"/>
</dbReference>
<reference evidence="3 6" key="2">
    <citation type="submission" date="2024-10" db="EMBL/GenBank/DDBJ databases">
        <authorList>
            <person name="Sang B.-I."/>
            <person name="Prabhaharan D."/>
        </authorList>
    </citation>
    <scope>NUCLEOTIDE SEQUENCE [LARGE SCALE GENOMIC DNA]</scope>
    <source>
        <strain evidence="3 6">MH</strain>
    </source>
</reference>
<dbReference type="GO" id="GO:0017148">
    <property type="term" value="P:negative regulation of translation"/>
    <property type="evidence" value="ECO:0007669"/>
    <property type="project" value="UniProtKB-UniRule"/>
</dbReference>
<keyword evidence="2" id="KW-0678">Repressor</keyword>
<dbReference type="RefSeq" id="WP_059075831.1">
    <property type="nucleotide sequence ID" value="NZ_CP011940.1"/>
</dbReference>
<dbReference type="GO" id="GO:0042256">
    <property type="term" value="P:cytosolic ribosome assembly"/>
    <property type="evidence" value="ECO:0007669"/>
    <property type="project" value="UniProtKB-UniRule"/>
</dbReference>
<evidence type="ECO:0000256" key="1">
    <source>
        <dbReference type="ARBA" id="ARBA00010574"/>
    </source>
</evidence>
<protein>
    <recommendedName>
        <fullName evidence="2">Ribosomal silencing factor RsfS</fullName>
    </recommendedName>
</protein>
<evidence type="ECO:0000313" key="4">
    <source>
        <dbReference type="EMBL" id="NME28804.1"/>
    </source>
</evidence>
<dbReference type="EMBL" id="JBIEKR010000001">
    <property type="protein sequence ID" value="MFG6271582.1"/>
    <property type="molecule type" value="Genomic_DNA"/>
</dbReference>
<keyword evidence="2" id="KW-0810">Translation regulation</keyword>
<sequence length="126" mass="14573">MPLVMKEQTHDTKEKTCYEIAAQAAYDKKGWDIIILDMMTASIMADYFVICSARNTRQAQSIADNVEEELEKNGYTVRHVEGYRSGRWILIDAGDVVTHVFVDQDRSYYELENLWCDAPRIPFEGE</sequence>
<comment type="function">
    <text evidence="2">Functions as a ribosomal silencing factor. Interacts with ribosomal protein uL14 (rplN), blocking formation of intersubunit bridge B8. Prevents association of the 30S and 50S ribosomal subunits and the formation of functional ribosomes, thus repressing translation.</text>
</comment>
<dbReference type="InterPro" id="IPR043519">
    <property type="entry name" value="NT_sf"/>
</dbReference>
<proteinExistence type="inferred from homology"/>
<comment type="subcellular location">
    <subcellularLocation>
        <location evidence="2">Cytoplasm</location>
    </subcellularLocation>
</comment>
<dbReference type="AlphaFoldDB" id="A0A848BX30"/>
<dbReference type="NCBIfam" id="TIGR00090">
    <property type="entry name" value="rsfS_iojap_ybeB"/>
    <property type="match status" value="1"/>
</dbReference>
<dbReference type="GO" id="GO:0005737">
    <property type="term" value="C:cytoplasm"/>
    <property type="evidence" value="ECO:0007669"/>
    <property type="project" value="UniProtKB-SubCell"/>
</dbReference>
<keyword evidence="6" id="KW-1185">Reference proteome</keyword>
<dbReference type="EMBL" id="JABAFG010000015">
    <property type="protein sequence ID" value="NME28804.1"/>
    <property type="molecule type" value="Genomic_DNA"/>
</dbReference>
<comment type="caution">
    <text evidence="4">The sequence shown here is derived from an EMBL/GenBank/DDBJ whole genome shotgun (WGS) entry which is preliminary data.</text>
</comment>
<comment type="similarity">
    <text evidence="1 2">Belongs to the Iojap/RsfS family.</text>
</comment>
<dbReference type="InterPro" id="IPR004394">
    <property type="entry name" value="Iojap/RsfS/C7orf30"/>
</dbReference>
<evidence type="ECO:0000313" key="5">
    <source>
        <dbReference type="Proteomes" id="UP000591071"/>
    </source>
</evidence>
<dbReference type="HAMAP" id="MF_01477">
    <property type="entry name" value="Iojap_RsfS"/>
    <property type="match status" value="1"/>
</dbReference>
<evidence type="ECO:0000313" key="3">
    <source>
        <dbReference type="EMBL" id="MFG6271582.1"/>
    </source>
</evidence>
<dbReference type="OrthoDB" id="9793681at2"/>
<dbReference type="Pfam" id="PF02410">
    <property type="entry name" value="RsfS"/>
    <property type="match status" value="1"/>
</dbReference>
<accession>A0A848BX30</accession>
<dbReference type="GO" id="GO:0090071">
    <property type="term" value="P:negative regulation of ribosome biogenesis"/>
    <property type="evidence" value="ECO:0007669"/>
    <property type="project" value="UniProtKB-UniRule"/>
</dbReference>
<dbReference type="Proteomes" id="UP001605989">
    <property type="component" value="Unassembled WGS sequence"/>
</dbReference>
<dbReference type="Gene3D" id="3.30.460.10">
    <property type="entry name" value="Beta Polymerase, domain 2"/>
    <property type="match status" value="1"/>
</dbReference>
<dbReference type="SUPFAM" id="SSF81301">
    <property type="entry name" value="Nucleotidyltransferase"/>
    <property type="match status" value="1"/>
</dbReference>
<keyword evidence="2" id="KW-0963">Cytoplasm</keyword>
<dbReference type="GO" id="GO:0043023">
    <property type="term" value="F:ribosomal large subunit binding"/>
    <property type="evidence" value="ECO:0007669"/>
    <property type="project" value="TreeGrafter"/>
</dbReference>
<dbReference type="KEGG" id="mhw:ACT01_08495"/>
<organism evidence="4 5">
    <name type="scientific">Megasphaera hexanoica</name>
    <dbReference type="NCBI Taxonomy" id="1675036"/>
    <lineage>
        <taxon>Bacteria</taxon>
        <taxon>Bacillati</taxon>
        <taxon>Bacillota</taxon>
        <taxon>Negativicutes</taxon>
        <taxon>Veillonellales</taxon>
        <taxon>Veillonellaceae</taxon>
        <taxon>Megasphaera</taxon>
    </lineage>
</organism>
<comment type="subunit">
    <text evidence="2">Interacts with ribosomal protein uL14 (rplN).</text>
</comment>